<reference evidence="6" key="1">
    <citation type="journal article" date="2020" name="mSystems">
        <title>Genome- and Community-Level Interaction Insights into Carbon Utilization and Element Cycling Functions of Hydrothermarchaeota in Hydrothermal Sediment.</title>
        <authorList>
            <person name="Zhou Z."/>
            <person name="Liu Y."/>
            <person name="Xu W."/>
            <person name="Pan J."/>
            <person name="Luo Z.H."/>
            <person name="Li M."/>
        </authorList>
    </citation>
    <scope>NUCLEOTIDE SEQUENCE [LARGE SCALE GENOMIC DNA]</scope>
    <source>
        <strain evidence="6">SpSt-855</strain>
    </source>
</reference>
<dbReference type="FunFam" id="3.10.300.10:FF:000001">
    <property type="entry name" value="Putative 3-methyladenine DNA glycosylase"/>
    <property type="match status" value="1"/>
</dbReference>
<keyword evidence="2 5" id="KW-0227">DNA damage</keyword>
<evidence type="ECO:0000256" key="3">
    <source>
        <dbReference type="ARBA" id="ARBA00022801"/>
    </source>
</evidence>
<dbReference type="AlphaFoldDB" id="A0A7V4XRH8"/>
<dbReference type="NCBIfam" id="TIGR00567">
    <property type="entry name" value="3mg"/>
    <property type="match status" value="1"/>
</dbReference>
<dbReference type="GO" id="GO:0006284">
    <property type="term" value="P:base-excision repair"/>
    <property type="evidence" value="ECO:0007669"/>
    <property type="project" value="InterPro"/>
</dbReference>
<sequence length="202" mass="21935">MPSRLLPRDFFIDAPDEVARRLLGKLLVRKPDSPEDETTSGRIVEVEAYFGEGDPAAHAYSGKTARNAVLFGPPGRAYVYLIYGMHHCLNISCEPQGIAGCVLLRALEPVVGLATMAKRRGLPSDASARLLTSGPGRMCQAMGINRLDHNGIDVTGADSLLTVMEDDYPPPQMDVTPRIGIKKSAERLLRFSIQGNKFVSKG</sequence>
<dbReference type="NCBIfam" id="NF002003">
    <property type="entry name" value="PRK00802.1-3"/>
    <property type="match status" value="1"/>
</dbReference>
<keyword evidence="3 5" id="KW-0378">Hydrolase</keyword>
<comment type="caution">
    <text evidence="6">The sequence shown here is derived from an EMBL/GenBank/DDBJ whole genome shotgun (WGS) entry which is preliminary data.</text>
</comment>
<keyword evidence="6" id="KW-0326">Glycosidase</keyword>
<dbReference type="SUPFAM" id="SSF50486">
    <property type="entry name" value="FMT C-terminal domain-like"/>
    <property type="match status" value="1"/>
</dbReference>
<protein>
    <recommendedName>
        <fullName evidence="5">Putative 3-methyladenine DNA glycosylase</fullName>
        <ecNumber evidence="5">3.2.2.-</ecNumber>
    </recommendedName>
</protein>
<keyword evidence="4 5" id="KW-0234">DNA repair</keyword>
<dbReference type="CDD" id="cd00540">
    <property type="entry name" value="AAG"/>
    <property type="match status" value="1"/>
</dbReference>
<dbReference type="EC" id="3.2.2.-" evidence="5"/>
<evidence type="ECO:0000256" key="4">
    <source>
        <dbReference type="ARBA" id="ARBA00023204"/>
    </source>
</evidence>
<dbReference type="InterPro" id="IPR003180">
    <property type="entry name" value="MPG"/>
</dbReference>
<dbReference type="EMBL" id="DTKL01000020">
    <property type="protein sequence ID" value="HGY93864.1"/>
    <property type="molecule type" value="Genomic_DNA"/>
</dbReference>
<evidence type="ECO:0000256" key="1">
    <source>
        <dbReference type="ARBA" id="ARBA00009232"/>
    </source>
</evidence>
<dbReference type="Gene3D" id="3.10.300.10">
    <property type="entry name" value="Methylpurine-DNA glycosylase (MPG)"/>
    <property type="match status" value="1"/>
</dbReference>
<dbReference type="InterPro" id="IPR011034">
    <property type="entry name" value="Formyl_transferase-like_C_sf"/>
</dbReference>
<evidence type="ECO:0000313" key="6">
    <source>
        <dbReference type="EMBL" id="HGY93864.1"/>
    </source>
</evidence>
<name>A0A7V4XRH8_9BACT</name>
<dbReference type="Pfam" id="PF02245">
    <property type="entry name" value="Pur_DNA_glyco"/>
    <property type="match status" value="1"/>
</dbReference>
<comment type="similarity">
    <text evidence="1 5">Belongs to the DNA glycosylase MPG family.</text>
</comment>
<evidence type="ECO:0000256" key="5">
    <source>
        <dbReference type="HAMAP-Rule" id="MF_00527"/>
    </source>
</evidence>
<dbReference type="GO" id="GO:0003905">
    <property type="term" value="F:alkylbase DNA N-glycosylase activity"/>
    <property type="evidence" value="ECO:0007669"/>
    <property type="project" value="InterPro"/>
</dbReference>
<dbReference type="GO" id="GO:0003677">
    <property type="term" value="F:DNA binding"/>
    <property type="evidence" value="ECO:0007669"/>
    <property type="project" value="InterPro"/>
</dbReference>
<gene>
    <name evidence="6" type="ORF">ENW50_04130</name>
</gene>
<evidence type="ECO:0000256" key="2">
    <source>
        <dbReference type="ARBA" id="ARBA00022763"/>
    </source>
</evidence>
<dbReference type="HAMAP" id="MF_00527">
    <property type="entry name" value="3MGH"/>
    <property type="match status" value="1"/>
</dbReference>
<dbReference type="PANTHER" id="PTHR10429">
    <property type="entry name" value="DNA-3-METHYLADENINE GLYCOSYLASE"/>
    <property type="match status" value="1"/>
</dbReference>
<dbReference type="InterPro" id="IPR036995">
    <property type="entry name" value="MPG_sf"/>
</dbReference>
<organism evidence="6">
    <name type="scientific">Acidobacterium capsulatum</name>
    <dbReference type="NCBI Taxonomy" id="33075"/>
    <lineage>
        <taxon>Bacteria</taxon>
        <taxon>Pseudomonadati</taxon>
        <taxon>Acidobacteriota</taxon>
        <taxon>Terriglobia</taxon>
        <taxon>Terriglobales</taxon>
        <taxon>Acidobacteriaceae</taxon>
        <taxon>Acidobacterium</taxon>
    </lineage>
</organism>
<dbReference type="PANTHER" id="PTHR10429:SF0">
    <property type="entry name" value="DNA-3-METHYLADENINE GLYCOSYLASE"/>
    <property type="match status" value="1"/>
</dbReference>
<proteinExistence type="inferred from homology"/>
<accession>A0A7V4XRH8</accession>